<keyword evidence="2" id="KW-1185">Reference proteome</keyword>
<dbReference type="EMBL" id="MNCJ02000316">
    <property type="protein sequence ID" value="KAF5823602.1"/>
    <property type="molecule type" value="Genomic_DNA"/>
</dbReference>
<dbReference type="Proteomes" id="UP000215914">
    <property type="component" value="Unassembled WGS sequence"/>
</dbReference>
<protein>
    <submittedName>
        <fullName evidence="1">Uncharacterized protein</fullName>
    </submittedName>
</protein>
<accession>A0A9K3JZQ9</accession>
<evidence type="ECO:0000313" key="2">
    <source>
        <dbReference type="Proteomes" id="UP000215914"/>
    </source>
</evidence>
<name>A0A9K3JZQ9_HELAN</name>
<dbReference type="Gramene" id="mRNA:HanXRQr2_Chr01g0040121">
    <property type="protein sequence ID" value="CDS:HanXRQr2_Chr01g0040121.1"/>
    <property type="gene ID" value="HanXRQr2_Chr01g0040121"/>
</dbReference>
<gene>
    <name evidence="1" type="ORF">HanXRQr2_Chr01g0040121</name>
</gene>
<dbReference type="AlphaFoldDB" id="A0A9K3JZQ9"/>
<sequence>MSKSCPSLASESKAWETGFELLKCIDFIGSCVAHRLLQSYNPNLLNEVRLHVMSSQKRYLILRIKITNENCITNIEYQVSSFAVKV</sequence>
<comment type="caution">
    <text evidence="1">The sequence shown here is derived from an EMBL/GenBank/DDBJ whole genome shotgun (WGS) entry which is preliminary data.</text>
</comment>
<reference evidence="1" key="1">
    <citation type="journal article" date="2017" name="Nature">
        <title>The sunflower genome provides insights into oil metabolism, flowering and Asterid evolution.</title>
        <authorList>
            <person name="Badouin H."/>
            <person name="Gouzy J."/>
            <person name="Grassa C.J."/>
            <person name="Murat F."/>
            <person name="Staton S.E."/>
            <person name="Cottret L."/>
            <person name="Lelandais-Briere C."/>
            <person name="Owens G.L."/>
            <person name="Carrere S."/>
            <person name="Mayjonade B."/>
            <person name="Legrand L."/>
            <person name="Gill N."/>
            <person name="Kane N.C."/>
            <person name="Bowers J.E."/>
            <person name="Hubner S."/>
            <person name="Bellec A."/>
            <person name="Berard A."/>
            <person name="Berges H."/>
            <person name="Blanchet N."/>
            <person name="Boniface M.C."/>
            <person name="Brunel D."/>
            <person name="Catrice O."/>
            <person name="Chaidir N."/>
            <person name="Claudel C."/>
            <person name="Donnadieu C."/>
            <person name="Faraut T."/>
            <person name="Fievet G."/>
            <person name="Helmstetter N."/>
            <person name="King M."/>
            <person name="Knapp S.J."/>
            <person name="Lai Z."/>
            <person name="Le Paslier M.C."/>
            <person name="Lippi Y."/>
            <person name="Lorenzon L."/>
            <person name="Mandel J.R."/>
            <person name="Marage G."/>
            <person name="Marchand G."/>
            <person name="Marquand E."/>
            <person name="Bret-Mestries E."/>
            <person name="Morien E."/>
            <person name="Nambeesan S."/>
            <person name="Nguyen T."/>
            <person name="Pegot-Espagnet P."/>
            <person name="Pouilly N."/>
            <person name="Raftis F."/>
            <person name="Sallet E."/>
            <person name="Schiex T."/>
            <person name="Thomas J."/>
            <person name="Vandecasteele C."/>
            <person name="Vares D."/>
            <person name="Vear F."/>
            <person name="Vautrin S."/>
            <person name="Crespi M."/>
            <person name="Mangin B."/>
            <person name="Burke J.M."/>
            <person name="Salse J."/>
            <person name="Munos S."/>
            <person name="Vincourt P."/>
            <person name="Rieseberg L.H."/>
            <person name="Langlade N.B."/>
        </authorList>
    </citation>
    <scope>NUCLEOTIDE SEQUENCE</scope>
    <source>
        <tissue evidence="1">Leaves</tissue>
    </source>
</reference>
<organism evidence="1 2">
    <name type="scientific">Helianthus annuus</name>
    <name type="common">Common sunflower</name>
    <dbReference type="NCBI Taxonomy" id="4232"/>
    <lineage>
        <taxon>Eukaryota</taxon>
        <taxon>Viridiplantae</taxon>
        <taxon>Streptophyta</taxon>
        <taxon>Embryophyta</taxon>
        <taxon>Tracheophyta</taxon>
        <taxon>Spermatophyta</taxon>
        <taxon>Magnoliopsida</taxon>
        <taxon>eudicotyledons</taxon>
        <taxon>Gunneridae</taxon>
        <taxon>Pentapetalae</taxon>
        <taxon>asterids</taxon>
        <taxon>campanulids</taxon>
        <taxon>Asterales</taxon>
        <taxon>Asteraceae</taxon>
        <taxon>Asteroideae</taxon>
        <taxon>Heliantheae alliance</taxon>
        <taxon>Heliantheae</taxon>
        <taxon>Helianthus</taxon>
    </lineage>
</organism>
<proteinExistence type="predicted"/>
<reference evidence="1" key="2">
    <citation type="submission" date="2020-06" db="EMBL/GenBank/DDBJ databases">
        <title>Helianthus annuus Genome sequencing and assembly Release 2.</title>
        <authorList>
            <person name="Gouzy J."/>
            <person name="Langlade N."/>
            <person name="Munos S."/>
        </authorList>
    </citation>
    <scope>NUCLEOTIDE SEQUENCE</scope>
    <source>
        <tissue evidence="1">Leaves</tissue>
    </source>
</reference>
<evidence type="ECO:0000313" key="1">
    <source>
        <dbReference type="EMBL" id="KAF5823602.1"/>
    </source>
</evidence>